<keyword evidence="2" id="KW-1185">Reference proteome</keyword>
<protein>
    <submittedName>
        <fullName evidence="1">Uncharacterized protein</fullName>
    </submittedName>
</protein>
<organism evidence="1 2">
    <name type="scientific">Scortum barcoo</name>
    <name type="common">barcoo grunter</name>
    <dbReference type="NCBI Taxonomy" id="214431"/>
    <lineage>
        <taxon>Eukaryota</taxon>
        <taxon>Metazoa</taxon>
        <taxon>Chordata</taxon>
        <taxon>Craniata</taxon>
        <taxon>Vertebrata</taxon>
        <taxon>Euteleostomi</taxon>
        <taxon>Actinopterygii</taxon>
        <taxon>Neopterygii</taxon>
        <taxon>Teleostei</taxon>
        <taxon>Neoteleostei</taxon>
        <taxon>Acanthomorphata</taxon>
        <taxon>Eupercaria</taxon>
        <taxon>Centrarchiformes</taxon>
        <taxon>Terapontoidei</taxon>
        <taxon>Terapontidae</taxon>
        <taxon>Scortum</taxon>
    </lineage>
</organism>
<gene>
    <name evidence="1" type="ORF">L3Q82_026252</name>
</gene>
<accession>A0ACB8WHT1</accession>
<comment type="caution">
    <text evidence="1">The sequence shown here is derived from an EMBL/GenBank/DDBJ whole genome shotgun (WGS) entry which is preliminary data.</text>
</comment>
<reference evidence="1" key="1">
    <citation type="submission" date="2022-04" db="EMBL/GenBank/DDBJ databases">
        <title>Jade perch genome.</title>
        <authorList>
            <person name="Chao B."/>
        </authorList>
    </citation>
    <scope>NUCLEOTIDE SEQUENCE</scope>
    <source>
        <strain evidence="1">CB-2022</strain>
    </source>
</reference>
<proteinExistence type="predicted"/>
<name>A0ACB8WHT1_9TELE</name>
<sequence>MADDGDSWSGPADTSGGQAAAEEAADGLGLCGMLLNLGVVVWWLVAAVCVAAYRRWGRRLVSDAAQGDAASALPKMRRRDFTLEQLRDYDGLHNPRILMAVNMKVFDVTSGRKFYGKGERAAGEAELRQPRELAAALPAHGDFVPDGPYGIFAGRDASRGLATFCLEKDALRDEYDDLSDLNAVQMESVREWEMQFMEKYDYVGRLLKPGDEPSEYTDEEDIKDHLKHD</sequence>
<dbReference type="EMBL" id="CM041539">
    <property type="protein sequence ID" value="KAI3367391.1"/>
    <property type="molecule type" value="Genomic_DNA"/>
</dbReference>
<evidence type="ECO:0000313" key="2">
    <source>
        <dbReference type="Proteomes" id="UP000831701"/>
    </source>
</evidence>
<evidence type="ECO:0000313" key="1">
    <source>
        <dbReference type="EMBL" id="KAI3367391.1"/>
    </source>
</evidence>
<dbReference type="Proteomes" id="UP000831701">
    <property type="component" value="Chromosome 9"/>
</dbReference>